<organism evidence="1 2">
    <name type="scientific">Thermomonospora umbrina</name>
    <dbReference type="NCBI Taxonomy" id="111806"/>
    <lineage>
        <taxon>Bacteria</taxon>
        <taxon>Bacillati</taxon>
        <taxon>Actinomycetota</taxon>
        <taxon>Actinomycetes</taxon>
        <taxon>Streptosporangiales</taxon>
        <taxon>Thermomonosporaceae</taxon>
        <taxon>Thermomonospora</taxon>
    </lineage>
</organism>
<accession>A0A3D9SUR3</accession>
<reference evidence="1 2" key="1">
    <citation type="submission" date="2018-08" db="EMBL/GenBank/DDBJ databases">
        <title>Sequencing the genomes of 1000 actinobacteria strains.</title>
        <authorList>
            <person name="Klenk H.-P."/>
        </authorList>
    </citation>
    <scope>NUCLEOTIDE SEQUENCE [LARGE SCALE GENOMIC DNA]</scope>
    <source>
        <strain evidence="1 2">DSM 43927</strain>
    </source>
</reference>
<name>A0A3D9SUR3_9ACTN</name>
<keyword evidence="2" id="KW-1185">Reference proteome</keyword>
<dbReference type="AlphaFoldDB" id="A0A3D9SUR3"/>
<dbReference type="RefSeq" id="WP_147312327.1">
    <property type="nucleotide sequence ID" value="NZ_QTTT01000001.1"/>
</dbReference>
<evidence type="ECO:0000313" key="1">
    <source>
        <dbReference type="EMBL" id="REE97773.1"/>
    </source>
</evidence>
<dbReference type="OrthoDB" id="3480344at2"/>
<evidence type="ECO:0000313" key="2">
    <source>
        <dbReference type="Proteomes" id="UP000256661"/>
    </source>
</evidence>
<gene>
    <name evidence="1" type="ORF">DFJ69_3248</name>
</gene>
<sequence length="110" mass="11893">MGFDSPRHATKSADQPIPDNQRSVFLGVLHQLIKEKHPGLTSGLVHCSSGTILFVVNSANVSLWTDVGCDFDRVKGWSFTWARDFGRAIGPVDDAEGVARAISKALKANT</sequence>
<proteinExistence type="predicted"/>
<dbReference type="EMBL" id="QTTT01000001">
    <property type="protein sequence ID" value="REE97773.1"/>
    <property type="molecule type" value="Genomic_DNA"/>
</dbReference>
<protein>
    <submittedName>
        <fullName evidence="1">Uncharacterized protein</fullName>
    </submittedName>
</protein>
<comment type="caution">
    <text evidence="1">The sequence shown here is derived from an EMBL/GenBank/DDBJ whole genome shotgun (WGS) entry which is preliminary data.</text>
</comment>
<dbReference type="Proteomes" id="UP000256661">
    <property type="component" value="Unassembled WGS sequence"/>
</dbReference>